<evidence type="ECO:0000313" key="2">
    <source>
        <dbReference type="EMBL" id="KAH7088064.1"/>
    </source>
</evidence>
<evidence type="ECO:0000313" key="3">
    <source>
        <dbReference type="Proteomes" id="UP000813461"/>
    </source>
</evidence>
<reference evidence="2" key="1">
    <citation type="journal article" date="2021" name="Nat. Commun.">
        <title>Genetic determinants of endophytism in the Arabidopsis root mycobiome.</title>
        <authorList>
            <person name="Mesny F."/>
            <person name="Miyauchi S."/>
            <person name="Thiergart T."/>
            <person name="Pickel B."/>
            <person name="Atanasova L."/>
            <person name="Karlsson M."/>
            <person name="Huettel B."/>
            <person name="Barry K.W."/>
            <person name="Haridas S."/>
            <person name="Chen C."/>
            <person name="Bauer D."/>
            <person name="Andreopoulos W."/>
            <person name="Pangilinan J."/>
            <person name="LaButti K."/>
            <person name="Riley R."/>
            <person name="Lipzen A."/>
            <person name="Clum A."/>
            <person name="Drula E."/>
            <person name="Henrissat B."/>
            <person name="Kohler A."/>
            <person name="Grigoriev I.V."/>
            <person name="Martin F.M."/>
            <person name="Hacquard S."/>
        </authorList>
    </citation>
    <scope>NUCLEOTIDE SEQUENCE</scope>
    <source>
        <strain evidence="2">MPI-SDFR-AT-0120</strain>
    </source>
</reference>
<evidence type="ECO:0000256" key="1">
    <source>
        <dbReference type="SAM" id="MobiDB-lite"/>
    </source>
</evidence>
<organism evidence="2 3">
    <name type="scientific">Paraphoma chrysanthemicola</name>
    <dbReference type="NCBI Taxonomy" id="798071"/>
    <lineage>
        <taxon>Eukaryota</taxon>
        <taxon>Fungi</taxon>
        <taxon>Dikarya</taxon>
        <taxon>Ascomycota</taxon>
        <taxon>Pezizomycotina</taxon>
        <taxon>Dothideomycetes</taxon>
        <taxon>Pleosporomycetidae</taxon>
        <taxon>Pleosporales</taxon>
        <taxon>Pleosporineae</taxon>
        <taxon>Phaeosphaeriaceae</taxon>
        <taxon>Paraphoma</taxon>
    </lineage>
</organism>
<dbReference type="OrthoDB" id="10605948at2759"/>
<feature type="region of interest" description="Disordered" evidence="1">
    <location>
        <begin position="233"/>
        <end position="262"/>
    </location>
</feature>
<dbReference type="EMBL" id="JAGMVJ010000008">
    <property type="protein sequence ID" value="KAH7088064.1"/>
    <property type="molecule type" value="Genomic_DNA"/>
</dbReference>
<accession>A0A8K0R8N1</accession>
<keyword evidence="3" id="KW-1185">Reference proteome</keyword>
<gene>
    <name evidence="2" type="ORF">FB567DRAFT_620354</name>
</gene>
<proteinExistence type="predicted"/>
<feature type="compositionally biased region" description="Acidic residues" evidence="1">
    <location>
        <begin position="237"/>
        <end position="254"/>
    </location>
</feature>
<sequence length="262" mass="29776">MNNQNTPDETSPVVSDSDPVEIPLLLRIPAADGSPNYHDIYELPQEVLHEIARKCEAEGMCVEGDKTRYINYRKLNRNPEKYTPDKFGETTYSKMSVDADPNKLLKYLRQQSGGERDSSLKNLSREKLVEALKASLQSLEQQQAVKEHGISRMEPAHAAVSIAQPIQIKTEDSVMCELEEKRERRRKRKTEPLPTLNTNANKRYRTRSKTTAAVIESDFKSLPEKKLYQVVIKKEADEDGPNDDMNEQFSDEDTAGAVKHEA</sequence>
<dbReference type="Proteomes" id="UP000813461">
    <property type="component" value="Unassembled WGS sequence"/>
</dbReference>
<comment type="caution">
    <text evidence="2">The sequence shown here is derived from an EMBL/GenBank/DDBJ whole genome shotgun (WGS) entry which is preliminary data.</text>
</comment>
<dbReference type="AlphaFoldDB" id="A0A8K0R8N1"/>
<name>A0A8K0R8N1_9PLEO</name>
<feature type="region of interest" description="Disordered" evidence="1">
    <location>
        <begin position="181"/>
        <end position="209"/>
    </location>
</feature>
<protein>
    <submittedName>
        <fullName evidence="2">Uncharacterized protein</fullName>
    </submittedName>
</protein>